<keyword evidence="1" id="KW-0325">Glycoprotein</keyword>
<comment type="caution">
    <text evidence="2">The sequence shown here is derived from an EMBL/GenBank/DDBJ whole genome shotgun (WGS) entry which is preliminary data.</text>
</comment>
<dbReference type="EC" id="3.4.13.19" evidence="1"/>
<dbReference type="InterPro" id="IPR008257">
    <property type="entry name" value="Pept_M19"/>
</dbReference>
<dbReference type="PROSITE" id="PS00869">
    <property type="entry name" value="RENAL_DIPEPTIDASE_1"/>
    <property type="match status" value="1"/>
</dbReference>
<dbReference type="InterPro" id="IPR000180">
    <property type="entry name" value="Dipep_AS"/>
</dbReference>
<dbReference type="GO" id="GO:0070573">
    <property type="term" value="F:metallodipeptidase activity"/>
    <property type="evidence" value="ECO:0007669"/>
    <property type="project" value="InterPro"/>
</dbReference>
<dbReference type="Gene3D" id="3.20.20.140">
    <property type="entry name" value="Metal-dependent hydrolases"/>
    <property type="match status" value="1"/>
</dbReference>
<dbReference type="SUPFAM" id="SSF51556">
    <property type="entry name" value="Metallo-dependent hydrolases"/>
    <property type="match status" value="1"/>
</dbReference>
<keyword evidence="1" id="KW-0449">Lipoprotein</keyword>
<feature type="chain" id="PRO_5043095205" description="Dipeptidase" evidence="1">
    <location>
        <begin position="28"/>
        <end position="433"/>
    </location>
</feature>
<evidence type="ECO:0000313" key="2">
    <source>
        <dbReference type="EMBL" id="CAH3031766.1"/>
    </source>
</evidence>
<reference evidence="2 3" key="1">
    <citation type="submission" date="2022-05" db="EMBL/GenBank/DDBJ databases">
        <authorList>
            <consortium name="Genoscope - CEA"/>
            <person name="William W."/>
        </authorList>
    </citation>
    <scope>NUCLEOTIDE SEQUENCE [LARGE SCALE GENOMIC DNA]</scope>
</reference>
<comment type="subcellular location">
    <subcellularLocation>
        <location evidence="1">Membrane</location>
        <topology evidence="1">Lipid-anchor</topology>
        <topology evidence="1">GPI-anchor</topology>
    </subcellularLocation>
</comment>
<dbReference type="PROSITE" id="PS51365">
    <property type="entry name" value="RENAL_DIPEPTIDASE_2"/>
    <property type="match status" value="1"/>
</dbReference>
<dbReference type="PANTHER" id="PTHR10443:SF12">
    <property type="entry name" value="DIPEPTIDASE"/>
    <property type="match status" value="1"/>
</dbReference>
<dbReference type="FunFam" id="3.20.20.140:FF:000030">
    <property type="entry name" value="Dipeptidase"/>
    <property type="match status" value="1"/>
</dbReference>
<dbReference type="PROSITE" id="PS51257">
    <property type="entry name" value="PROKAR_LIPOPROTEIN"/>
    <property type="match status" value="1"/>
</dbReference>
<keyword evidence="1" id="KW-0862">Zinc</keyword>
<feature type="signal peptide" evidence="1">
    <location>
        <begin position="1"/>
        <end position="27"/>
    </location>
</feature>
<dbReference type="GO" id="GO:0046872">
    <property type="term" value="F:metal ion binding"/>
    <property type="evidence" value="ECO:0007669"/>
    <property type="project" value="UniProtKB-UniRule"/>
</dbReference>
<sequence>MSKMGCERLYSLCFLFSFAFVVSCVPATRDRSRRAAVDYLATANKILDETPLVDGHNDIPYQIRMKYKNRFENLTFDTDESGWHTDIPRLRKGKVGSQFWAAWSSCDVRLKDAVRIGLEQVSVIHRLINKYSNDLVFVKTAQGIRDAKKNNKIGSLIGLEGGHMIDSSLATLRMFYNLGVRYMTLTHSCNTAWADGWTDKLSGEIHNGLTDFGKLVVLEMNRLGMLVDLSHVSFETMTNTLDAVKAPVIFSHSSAYDIHCQHGRNVPDYVLQRMPDNGGVVMVNFYSDYIHCNKSDSSKKGTIALNATLEQVADHIDHIKKVAGIDHVGLGSDYDGVTRLPKGLGDVSKFPDLIAELLKRNYTEEEVKKVVGENLIRAFEKAEEVAKKLQKERPPYDEYRFFTNVTCRPNYGGGLTGWVPKYNRTITAVPLVI</sequence>
<organism evidence="2 3">
    <name type="scientific">Pocillopora meandrina</name>
    <dbReference type="NCBI Taxonomy" id="46732"/>
    <lineage>
        <taxon>Eukaryota</taxon>
        <taxon>Metazoa</taxon>
        <taxon>Cnidaria</taxon>
        <taxon>Anthozoa</taxon>
        <taxon>Hexacorallia</taxon>
        <taxon>Scleractinia</taxon>
        <taxon>Astrocoeniina</taxon>
        <taxon>Pocilloporidae</taxon>
        <taxon>Pocillopora</taxon>
    </lineage>
</organism>
<keyword evidence="1" id="KW-0645">Protease</keyword>
<gene>
    <name evidence="2" type="ORF">PMEA_00000575</name>
</gene>
<keyword evidence="1" id="KW-0482">Metalloprotease</keyword>
<comment type="cofactor">
    <cofactor evidence="1">
        <name>Zn(2+)</name>
        <dbReference type="ChEBI" id="CHEBI:29105"/>
    </cofactor>
</comment>
<dbReference type="Proteomes" id="UP001159428">
    <property type="component" value="Unassembled WGS sequence"/>
</dbReference>
<dbReference type="GO" id="GO:0006508">
    <property type="term" value="P:proteolysis"/>
    <property type="evidence" value="ECO:0007669"/>
    <property type="project" value="UniProtKB-KW"/>
</dbReference>
<comment type="subunit">
    <text evidence="1">Homodimer; disulfide-linked.</text>
</comment>
<protein>
    <recommendedName>
        <fullName evidence="1">Dipeptidase</fullName>
        <ecNumber evidence="1">3.4.13.19</ecNumber>
    </recommendedName>
</protein>
<proteinExistence type="inferred from homology"/>
<dbReference type="EMBL" id="CALNXJ010000001">
    <property type="protein sequence ID" value="CAH3031766.1"/>
    <property type="molecule type" value="Genomic_DNA"/>
</dbReference>
<keyword evidence="1" id="KW-1015">Disulfide bond</keyword>
<dbReference type="GO" id="GO:0098552">
    <property type="term" value="C:side of membrane"/>
    <property type="evidence" value="ECO:0007669"/>
    <property type="project" value="UniProtKB-KW"/>
</dbReference>
<name>A0AAU9VNI3_9CNID</name>
<keyword evidence="1" id="KW-0479">Metal-binding</keyword>
<comment type="catalytic activity">
    <reaction evidence="1">
        <text>an L-aminoacyl-L-amino acid + H2O = 2 an L-alpha-amino acid</text>
        <dbReference type="Rhea" id="RHEA:48940"/>
        <dbReference type="ChEBI" id="CHEBI:15377"/>
        <dbReference type="ChEBI" id="CHEBI:59869"/>
        <dbReference type="ChEBI" id="CHEBI:77460"/>
        <dbReference type="EC" id="3.4.13.19"/>
    </reaction>
</comment>
<accession>A0AAU9VNI3</accession>
<dbReference type="CDD" id="cd01301">
    <property type="entry name" value="rDP_like"/>
    <property type="match status" value="1"/>
</dbReference>
<keyword evidence="1" id="KW-0224">Dipeptidase</keyword>
<dbReference type="PANTHER" id="PTHR10443">
    <property type="entry name" value="MICROSOMAL DIPEPTIDASE"/>
    <property type="match status" value="1"/>
</dbReference>
<dbReference type="Pfam" id="PF01244">
    <property type="entry name" value="Peptidase_M19"/>
    <property type="match status" value="1"/>
</dbReference>
<dbReference type="InterPro" id="IPR032466">
    <property type="entry name" value="Metal_Hydrolase"/>
</dbReference>
<evidence type="ECO:0000313" key="3">
    <source>
        <dbReference type="Proteomes" id="UP001159428"/>
    </source>
</evidence>
<keyword evidence="1" id="KW-0378">Hydrolase</keyword>
<keyword evidence="1" id="KW-0472">Membrane</keyword>
<keyword evidence="1" id="KW-0336">GPI-anchor</keyword>
<comment type="similarity">
    <text evidence="1">Belongs to the metallo-dependent hydrolases superfamily. Peptidase M19 family.</text>
</comment>
<dbReference type="AlphaFoldDB" id="A0AAU9VNI3"/>
<evidence type="ECO:0000256" key="1">
    <source>
        <dbReference type="RuleBase" id="RU341113"/>
    </source>
</evidence>
<keyword evidence="3" id="KW-1185">Reference proteome</keyword>
<keyword evidence="1" id="KW-0732">Signal</keyword>